<name>A0A9P5C9L3_9HYPO</name>
<proteinExistence type="predicted"/>
<evidence type="ECO:0000259" key="7">
    <source>
        <dbReference type="Pfam" id="PF04547"/>
    </source>
</evidence>
<organism evidence="9 10">
    <name type="scientific">Trichoderma lentiforme</name>
    <dbReference type="NCBI Taxonomy" id="1567552"/>
    <lineage>
        <taxon>Eukaryota</taxon>
        <taxon>Fungi</taxon>
        <taxon>Dikarya</taxon>
        <taxon>Ascomycota</taxon>
        <taxon>Pezizomycotina</taxon>
        <taxon>Sordariomycetes</taxon>
        <taxon>Hypocreomycetidae</taxon>
        <taxon>Hypocreales</taxon>
        <taxon>Hypocreaceae</taxon>
        <taxon>Trichoderma</taxon>
    </lineage>
</organism>
<feature type="transmembrane region" description="Helical" evidence="6">
    <location>
        <begin position="194"/>
        <end position="221"/>
    </location>
</feature>
<feature type="domain" description="Anoctamin transmembrane" evidence="7">
    <location>
        <begin position="186"/>
        <end position="651"/>
    </location>
</feature>
<feature type="domain" description="Anoctamin alpha-beta plait" evidence="8">
    <location>
        <begin position="32"/>
        <end position="153"/>
    </location>
</feature>
<evidence type="ECO:0000256" key="2">
    <source>
        <dbReference type="ARBA" id="ARBA00022692"/>
    </source>
</evidence>
<dbReference type="EMBL" id="QLNT01000016">
    <property type="protein sequence ID" value="KAF3066847.1"/>
    <property type="molecule type" value="Genomic_DNA"/>
</dbReference>
<evidence type="ECO:0000313" key="10">
    <source>
        <dbReference type="Proteomes" id="UP000801864"/>
    </source>
</evidence>
<feature type="transmembrane region" description="Helical" evidence="6">
    <location>
        <begin position="227"/>
        <end position="244"/>
    </location>
</feature>
<feature type="compositionally biased region" description="Basic and acidic residues" evidence="5">
    <location>
        <begin position="1"/>
        <end position="17"/>
    </location>
</feature>
<gene>
    <name evidence="9" type="ORF">CFAM422_008777</name>
</gene>
<feature type="transmembrane region" description="Helical" evidence="6">
    <location>
        <begin position="300"/>
        <end position="324"/>
    </location>
</feature>
<evidence type="ECO:0000256" key="5">
    <source>
        <dbReference type="SAM" id="MobiDB-lite"/>
    </source>
</evidence>
<evidence type="ECO:0000256" key="6">
    <source>
        <dbReference type="SAM" id="Phobius"/>
    </source>
</evidence>
<evidence type="ECO:0000313" key="9">
    <source>
        <dbReference type="EMBL" id="KAF3066847.1"/>
    </source>
</evidence>
<sequence>MPRHLEVPPVKDPELRRSPSPPPSRAHVTYNDKYVVVYDFSDTDYETATNEFTALLKNLEATGLHVEVRPGYEQTILLFVKAPSALLGNRVYKLRVRDWLYGVTQTRPPGNKYTIVRAWYEAEDILSMDHLVNWPQSMGGAGITPGIGQWKNVKAIYPMHNDKVNQALLRGLSKKLLLGIEDLDKIRDLFGSKVSFYFAFGQSYSAFLIFPAITGLFTWLWLPKYSIVYTILTVVWCTVFLEYWKVREVDLSVRWQVRGVNKTKTNRPEYKYEKVIVDQYGRTIHYSPKWKQISRQLLQVPFMAIATVALGILISAVFAVEILISDSYDGPNNFYLTNARPQDYLPTVLLAVLIPYISSYLETVAKWLTNFENHRTADNHEMSLTQKIFVLSIITNYLPILLTAFVYVPFGDQIFPWLEGHIVRFAPSIGHHLTEIPFRLDSDRLRHEVITLTVTGQLSSFFEENILPLIKHKMSGWYREYRRAYTKDTILISMVTDDQDEAEFLEKRRNEATLEHYNVQDDIAELVLQFGYLALFSSAWPLIPLGFLINNWVELRSDFAKISIEHQRPAPVRADGIGPWIVSLEILVWLGSITSASIVHLFSTDGVLSGGWSTLPLTIFISEHILLALTAVARVIFQRFGSKELRRERSEQYARRLSILEEIEEHKRDGEHIGPRERERRKSLLIAGNESFWTKQLEDGASAAAGMKLITLARKWTESNGELKKKQ</sequence>
<evidence type="ECO:0000256" key="3">
    <source>
        <dbReference type="ARBA" id="ARBA00022989"/>
    </source>
</evidence>
<feature type="transmembrane region" description="Helical" evidence="6">
    <location>
        <begin position="577"/>
        <end position="602"/>
    </location>
</feature>
<dbReference type="GO" id="GO:0032541">
    <property type="term" value="C:cortical endoplasmic reticulum"/>
    <property type="evidence" value="ECO:0007669"/>
    <property type="project" value="TreeGrafter"/>
</dbReference>
<dbReference type="InterPro" id="IPR049452">
    <property type="entry name" value="Anoctamin_TM"/>
</dbReference>
<keyword evidence="10" id="KW-1185">Reference proteome</keyword>
<dbReference type="PANTHER" id="PTHR12308">
    <property type="entry name" value="ANOCTAMIN"/>
    <property type="match status" value="1"/>
</dbReference>
<evidence type="ECO:0000256" key="4">
    <source>
        <dbReference type="ARBA" id="ARBA00023136"/>
    </source>
</evidence>
<comment type="caution">
    <text evidence="9">The sequence shown here is derived from an EMBL/GenBank/DDBJ whole genome shotgun (WGS) entry which is preliminary data.</text>
</comment>
<feature type="transmembrane region" description="Helical" evidence="6">
    <location>
        <begin position="344"/>
        <end position="368"/>
    </location>
</feature>
<dbReference type="Pfam" id="PF04547">
    <property type="entry name" value="Anoctamin"/>
    <property type="match status" value="1"/>
</dbReference>
<comment type="subcellular location">
    <subcellularLocation>
        <location evidence="1">Membrane</location>
        <topology evidence="1">Multi-pass membrane protein</topology>
    </subcellularLocation>
</comment>
<dbReference type="AlphaFoldDB" id="A0A9P5C9L3"/>
<dbReference type="GO" id="GO:0005254">
    <property type="term" value="F:chloride channel activity"/>
    <property type="evidence" value="ECO:0007669"/>
    <property type="project" value="TreeGrafter"/>
</dbReference>
<accession>A0A9P5C9L3</accession>
<feature type="region of interest" description="Disordered" evidence="5">
    <location>
        <begin position="1"/>
        <end position="26"/>
    </location>
</feature>
<feature type="transmembrane region" description="Helical" evidence="6">
    <location>
        <begin position="614"/>
        <end position="637"/>
    </location>
</feature>
<dbReference type="GO" id="GO:0016020">
    <property type="term" value="C:membrane"/>
    <property type="evidence" value="ECO:0007669"/>
    <property type="project" value="UniProtKB-SubCell"/>
</dbReference>
<dbReference type="Pfam" id="PF20877">
    <property type="entry name" value="Anoctamin_N"/>
    <property type="match status" value="1"/>
</dbReference>
<keyword evidence="3 6" id="KW-1133">Transmembrane helix</keyword>
<reference evidence="9 10" key="1">
    <citation type="submission" date="2018-06" db="EMBL/GenBank/DDBJ databases">
        <title>Genome analysis of cellulolytic fungus Trichoderma lentiforme CFAM-422.</title>
        <authorList>
            <person name="Steindorff A.S."/>
            <person name="Formighieri E.F."/>
            <person name="Midorikawa G.E.O."/>
            <person name="Tamietti M.S."/>
            <person name="Ramos E.Z."/>
            <person name="Silva A.S."/>
            <person name="Bon E.P.S."/>
            <person name="Mendes T.D."/>
            <person name="Damaso M.C.T."/>
            <person name="Favaro L.C.L."/>
        </authorList>
    </citation>
    <scope>NUCLEOTIDE SEQUENCE [LARGE SCALE GENOMIC DNA]</scope>
    <source>
        <strain evidence="9 10">CFAM-422</strain>
    </source>
</reference>
<evidence type="ECO:0000259" key="8">
    <source>
        <dbReference type="Pfam" id="PF20877"/>
    </source>
</evidence>
<dbReference type="InterPro" id="IPR049456">
    <property type="entry name" value="Anoctamin_N_fung"/>
</dbReference>
<protein>
    <submittedName>
        <fullName evidence="9">Uncharacterized protein</fullName>
    </submittedName>
</protein>
<evidence type="ECO:0000256" key="1">
    <source>
        <dbReference type="ARBA" id="ARBA00004141"/>
    </source>
</evidence>
<dbReference type="Proteomes" id="UP000801864">
    <property type="component" value="Unassembled WGS sequence"/>
</dbReference>
<keyword evidence="2 6" id="KW-0812">Transmembrane</keyword>
<dbReference type="PANTHER" id="PTHR12308:SF77">
    <property type="entry name" value="MEMBRANE STRESS RESPONSE PROTEIN (IST2), PUTATIVE (AFU_ORTHOLOGUE AFUA_4G03330)-RELATED"/>
    <property type="match status" value="1"/>
</dbReference>
<feature type="transmembrane region" description="Helical" evidence="6">
    <location>
        <begin position="530"/>
        <end position="553"/>
    </location>
</feature>
<feature type="transmembrane region" description="Helical" evidence="6">
    <location>
        <begin position="388"/>
        <end position="410"/>
    </location>
</feature>
<dbReference type="InterPro" id="IPR007632">
    <property type="entry name" value="Anoctamin"/>
</dbReference>
<keyword evidence="4 6" id="KW-0472">Membrane</keyword>